<dbReference type="RefSeq" id="WP_074892035.1">
    <property type="nucleotide sequence ID" value="NZ_FOHW01000031.1"/>
</dbReference>
<accession>A0A1I0I0T8</accession>
<dbReference type="AlphaFoldDB" id="A0A1I0I0T8"/>
<evidence type="ECO:0000313" key="2">
    <source>
        <dbReference type="Proteomes" id="UP000182332"/>
    </source>
</evidence>
<organism evidence="1 2">
    <name type="scientific">Pseudomonas graminis</name>
    <dbReference type="NCBI Taxonomy" id="158627"/>
    <lineage>
        <taxon>Bacteria</taxon>
        <taxon>Pseudomonadati</taxon>
        <taxon>Pseudomonadota</taxon>
        <taxon>Gammaproteobacteria</taxon>
        <taxon>Pseudomonadales</taxon>
        <taxon>Pseudomonadaceae</taxon>
        <taxon>Pseudomonas</taxon>
    </lineage>
</organism>
<dbReference type="Gene3D" id="1.10.260.40">
    <property type="entry name" value="lambda repressor-like DNA-binding domains"/>
    <property type="match status" value="1"/>
</dbReference>
<reference evidence="1 2" key="1">
    <citation type="submission" date="2016-10" db="EMBL/GenBank/DDBJ databases">
        <authorList>
            <person name="de Groot N.N."/>
        </authorList>
    </citation>
    <scope>NUCLEOTIDE SEQUENCE [LARGE SCALE GENOMIC DNA]</scope>
    <source>
        <strain evidence="1 2">DSM 11363</strain>
    </source>
</reference>
<sequence>MKTQQVAEFFGNKKKLAEALGIKPSAVTMWGETIPVSRQYQIEVLSKGKFKASRTLAA</sequence>
<dbReference type="InterPro" id="IPR010982">
    <property type="entry name" value="Lambda_DNA-bd_dom_sf"/>
</dbReference>
<dbReference type="Pfam" id="PF14549">
    <property type="entry name" value="P22_Cro"/>
    <property type="match status" value="1"/>
</dbReference>
<dbReference type="Proteomes" id="UP000182332">
    <property type="component" value="Unassembled WGS sequence"/>
</dbReference>
<dbReference type="SUPFAM" id="SSF47413">
    <property type="entry name" value="lambda repressor-like DNA-binding domains"/>
    <property type="match status" value="1"/>
</dbReference>
<dbReference type="EMBL" id="FOHW01000031">
    <property type="protein sequence ID" value="SET89259.1"/>
    <property type="molecule type" value="Genomic_DNA"/>
</dbReference>
<keyword evidence="1" id="KW-0238">DNA-binding</keyword>
<gene>
    <name evidence="1" type="ORF">SAMN05216197_1312</name>
</gene>
<name>A0A1I0I0T8_9PSED</name>
<dbReference type="OrthoDB" id="6693632at2"/>
<proteinExistence type="predicted"/>
<dbReference type="GO" id="GO:0003677">
    <property type="term" value="F:DNA binding"/>
    <property type="evidence" value="ECO:0007669"/>
    <property type="project" value="UniProtKB-KW"/>
</dbReference>
<evidence type="ECO:0000313" key="1">
    <source>
        <dbReference type="EMBL" id="SET89259.1"/>
    </source>
</evidence>
<protein>
    <submittedName>
        <fullName evidence="1">DNA-binding transcriptional regulator Cro</fullName>
    </submittedName>
</protein>